<keyword evidence="1" id="KW-0472">Membrane</keyword>
<evidence type="ECO:0000256" key="1">
    <source>
        <dbReference type="SAM" id="Phobius"/>
    </source>
</evidence>
<dbReference type="Gene3D" id="1.20.1640.10">
    <property type="entry name" value="Multidrug efflux transporter AcrB transmembrane domain"/>
    <property type="match status" value="1"/>
</dbReference>
<feature type="transmembrane region" description="Helical" evidence="1">
    <location>
        <begin position="182"/>
        <end position="201"/>
    </location>
</feature>
<dbReference type="InterPro" id="IPR027463">
    <property type="entry name" value="AcrB_DN_DC_subdom"/>
</dbReference>
<dbReference type="AlphaFoldDB" id="A0A956RRV9"/>
<accession>A0A956RRV9</accession>
<keyword evidence="1" id="KW-1133">Transmembrane helix</keyword>
<feature type="non-terminal residue" evidence="2">
    <location>
        <position position="1"/>
    </location>
</feature>
<dbReference type="Proteomes" id="UP000697710">
    <property type="component" value="Unassembled WGS sequence"/>
</dbReference>
<protein>
    <submittedName>
        <fullName evidence="2">Efflux RND transporter permease subunit</fullName>
    </submittedName>
</protein>
<dbReference type="GO" id="GO:0005886">
    <property type="term" value="C:plasma membrane"/>
    <property type="evidence" value="ECO:0007669"/>
    <property type="project" value="TreeGrafter"/>
</dbReference>
<dbReference type="SUPFAM" id="SSF82714">
    <property type="entry name" value="Multidrug efflux transporter AcrB TolC docking domain, DN and DC subdomains"/>
    <property type="match status" value="1"/>
</dbReference>
<dbReference type="Pfam" id="PF00873">
    <property type="entry name" value="ACR_tran"/>
    <property type="match status" value="1"/>
</dbReference>
<dbReference type="PANTHER" id="PTHR32063:SF0">
    <property type="entry name" value="SWARMING MOTILITY PROTEIN SWRC"/>
    <property type="match status" value="1"/>
</dbReference>
<reference evidence="2" key="2">
    <citation type="journal article" date="2021" name="Microbiome">
        <title>Successional dynamics and alternative stable states in a saline activated sludge microbial community over 9 years.</title>
        <authorList>
            <person name="Wang Y."/>
            <person name="Ye J."/>
            <person name="Ju F."/>
            <person name="Liu L."/>
            <person name="Boyd J.A."/>
            <person name="Deng Y."/>
            <person name="Parks D.H."/>
            <person name="Jiang X."/>
            <person name="Yin X."/>
            <person name="Woodcroft B.J."/>
            <person name="Tyson G.W."/>
            <person name="Hugenholtz P."/>
            <person name="Polz M.F."/>
            <person name="Zhang T."/>
        </authorList>
    </citation>
    <scope>NUCLEOTIDE SEQUENCE</scope>
    <source>
        <strain evidence="2">HKST-UBA01</strain>
    </source>
</reference>
<dbReference type="Gene3D" id="3.30.70.1320">
    <property type="entry name" value="Multidrug efflux transporter AcrB pore domain like"/>
    <property type="match status" value="1"/>
</dbReference>
<dbReference type="PANTHER" id="PTHR32063">
    <property type="match status" value="1"/>
</dbReference>
<dbReference type="SUPFAM" id="SSF82866">
    <property type="entry name" value="Multidrug efflux transporter AcrB transmembrane domain"/>
    <property type="match status" value="1"/>
</dbReference>
<sequence length="212" mass="22794">KGGEEEEILIDIDQGKLASLGITPERLGQVLAGSNINRPGGSLESIESQYLVRTLNEFDSIEEIREIAINPVGTAPVRLADVATVTWGAKEREEITRVDGVEAVEIAIYKEGDANTVATADAVLEALKFIPDGLPEGMELVVLFDQSRFIRQAINEVRSALLIGGLLAIAVLALFLRDVVPTLVIALSIPASLVATFILMYRLGVSLNIMSL</sequence>
<evidence type="ECO:0000313" key="2">
    <source>
        <dbReference type="EMBL" id="MCA9730390.1"/>
    </source>
</evidence>
<proteinExistence type="predicted"/>
<dbReference type="GO" id="GO:0042910">
    <property type="term" value="F:xenobiotic transmembrane transporter activity"/>
    <property type="evidence" value="ECO:0007669"/>
    <property type="project" value="TreeGrafter"/>
</dbReference>
<dbReference type="InterPro" id="IPR001036">
    <property type="entry name" value="Acrflvin-R"/>
</dbReference>
<keyword evidence="1" id="KW-0812">Transmembrane</keyword>
<evidence type="ECO:0000313" key="3">
    <source>
        <dbReference type="Proteomes" id="UP000697710"/>
    </source>
</evidence>
<gene>
    <name evidence="2" type="ORF">KC729_22100</name>
</gene>
<feature type="non-terminal residue" evidence="2">
    <location>
        <position position="212"/>
    </location>
</feature>
<feature type="transmembrane region" description="Helical" evidence="1">
    <location>
        <begin position="157"/>
        <end position="176"/>
    </location>
</feature>
<organism evidence="2 3">
    <name type="scientific">Eiseniibacteriota bacterium</name>
    <dbReference type="NCBI Taxonomy" id="2212470"/>
    <lineage>
        <taxon>Bacteria</taxon>
        <taxon>Candidatus Eiseniibacteriota</taxon>
    </lineage>
</organism>
<name>A0A956RRV9_UNCEI</name>
<dbReference type="Gene3D" id="3.30.2090.10">
    <property type="entry name" value="Multidrug efflux transporter AcrB TolC docking domain, DN and DC subdomains"/>
    <property type="match status" value="1"/>
</dbReference>
<dbReference type="EMBL" id="JAGQHR010001160">
    <property type="protein sequence ID" value="MCA9730390.1"/>
    <property type="molecule type" value="Genomic_DNA"/>
</dbReference>
<comment type="caution">
    <text evidence="2">The sequence shown here is derived from an EMBL/GenBank/DDBJ whole genome shotgun (WGS) entry which is preliminary data.</text>
</comment>
<reference evidence="2" key="1">
    <citation type="submission" date="2020-04" db="EMBL/GenBank/DDBJ databases">
        <authorList>
            <person name="Zhang T."/>
        </authorList>
    </citation>
    <scope>NUCLEOTIDE SEQUENCE</scope>
    <source>
        <strain evidence="2">HKST-UBA01</strain>
    </source>
</reference>
<dbReference type="PRINTS" id="PR00702">
    <property type="entry name" value="ACRIFLAVINRP"/>
</dbReference>